<reference evidence="1 2" key="1">
    <citation type="submission" date="2021-06" db="EMBL/GenBank/DDBJ databases">
        <title>Caerostris extrusa draft genome.</title>
        <authorList>
            <person name="Kono N."/>
            <person name="Arakawa K."/>
        </authorList>
    </citation>
    <scope>NUCLEOTIDE SEQUENCE [LARGE SCALE GENOMIC DNA]</scope>
</reference>
<dbReference type="Proteomes" id="UP001054945">
    <property type="component" value="Unassembled WGS sequence"/>
</dbReference>
<keyword evidence="2" id="KW-1185">Reference proteome</keyword>
<accession>A0AAV4XLM6</accession>
<sequence>MQAYSIATHRLKQKGIEYGPLKPRISIVPLFFTPRSEIVAPFILITILGGKRGTRRKTCLKMNSYAPRVEDTLRQMCNGHS</sequence>
<proteinExistence type="predicted"/>
<organism evidence="1 2">
    <name type="scientific">Caerostris extrusa</name>
    <name type="common">Bark spider</name>
    <name type="synonym">Caerostris bankana</name>
    <dbReference type="NCBI Taxonomy" id="172846"/>
    <lineage>
        <taxon>Eukaryota</taxon>
        <taxon>Metazoa</taxon>
        <taxon>Ecdysozoa</taxon>
        <taxon>Arthropoda</taxon>
        <taxon>Chelicerata</taxon>
        <taxon>Arachnida</taxon>
        <taxon>Araneae</taxon>
        <taxon>Araneomorphae</taxon>
        <taxon>Entelegynae</taxon>
        <taxon>Araneoidea</taxon>
        <taxon>Araneidae</taxon>
        <taxon>Caerostris</taxon>
    </lineage>
</organism>
<protein>
    <submittedName>
        <fullName evidence="1">Uncharacterized protein</fullName>
    </submittedName>
</protein>
<dbReference type="EMBL" id="BPLR01017974">
    <property type="protein sequence ID" value="GIY95891.1"/>
    <property type="molecule type" value="Genomic_DNA"/>
</dbReference>
<evidence type="ECO:0000313" key="1">
    <source>
        <dbReference type="EMBL" id="GIY95891.1"/>
    </source>
</evidence>
<dbReference type="AlphaFoldDB" id="A0AAV4XLM6"/>
<evidence type="ECO:0000313" key="2">
    <source>
        <dbReference type="Proteomes" id="UP001054945"/>
    </source>
</evidence>
<name>A0AAV4XLM6_CAEEX</name>
<comment type="caution">
    <text evidence="1">The sequence shown here is derived from an EMBL/GenBank/DDBJ whole genome shotgun (WGS) entry which is preliminary data.</text>
</comment>
<gene>
    <name evidence="1" type="ORF">CEXT_329621</name>
</gene>